<keyword evidence="1" id="KW-1133">Transmembrane helix</keyword>
<evidence type="ECO:0000313" key="3">
    <source>
        <dbReference type="Proteomes" id="UP000184096"/>
    </source>
</evidence>
<accession>A0A1M7UHU7</accession>
<evidence type="ECO:0000256" key="1">
    <source>
        <dbReference type="SAM" id="Phobius"/>
    </source>
</evidence>
<dbReference type="EMBL" id="LT670849">
    <property type="protein sequence ID" value="SHN82538.1"/>
    <property type="molecule type" value="Genomic_DNA"/>
</dbReference>
<gene>
    <name evidence="2" type="ORF">SAMN05444170_5143</name>
</gene>
<evidence type="ECO:0000313" key="2">
    <source>
        <dbReference type="EMBL" id="SHN82538.1"/>
    </source>
</evidence>
<dbReference type="Proteomes" id="UP000184096">
    <property type="component" value="Chromosome I"/>
</dbReference>
<dbReference type="RefSeq" id="WP_072822107.1">
    <property type="nucleotide sequence ID" value="NZ_LT670849.1"/>
</dbReference>
<protein>
    <submittedName>
        <fullName evidence="2">Uncharacterized protein</fullName>
    </submittedName>
</protein>
<feature type="transmembrane region" description="Helical" evidence="1">
    <location>
        <begin position="6"/>
        <end position="24"/>
    </location>
</feature>
<dbReference type="AlphaFoldDB" id="A0A1M7UHU7"/>
<keyword evidence="1" id="KW-0472">Membrane</keyword>
<reference evidence="3" key="1">
    <citation type="submission" date="2016-11" db="EMBL/GenBank/DDBJ databases">
        <authorList>
            <person name="Varghese N."/>
            <person name="Submissions S."/>
        </authorList>
    </citation>
    <scope>NUCLEOTIDE SEQUENCE [LARGE SCALE GENOMIC DNA]</scope>
    <source>
        <strain evidence="3">GAS401</strain>
    </source>
</reference>
<name>A0A1M7UHU7_9BRAD</name>
<organism evidence="2 3">
    <name type="scientific">Bradyrhizobium erythrophlei</name>
    <dbReference type="NCBI Taxonomy" id="1437360"/>
    <lineage>
        <taxon>Bacteria</taxon>
        <taxon>Pseudomonadati</taxon>
        <taxon>Pseudomonadota</taxon>
        <taxon>Alphaproteobacteria</taxon>
        <taxon>Hyphomicrobiales</taxon>
        <taxon>Nitrobacteraceae</taxon>
        <taxon>Bradyrhizobium</taxon>
    </lineage>
</organism>
<keyword evidence="1" id="KW-0812">Transmembrane</keyword>
<proteinExistence type="predicted"/>
<keyword evidence="3" id="KW-1185">Reference proteome</keyword>
<sequence>MQTLIAIVAIWFGLNLAIFAFILWQRSPHFRHRVWRLTLGVFAPKITDIQKQDERLGERFERG</sequence>